<dbReference type="OrthoDB" id="5975714at2759"/>
<gene>
    <name evidence="6" type="primary">faap24</name>
</gene>
<dbReference type="GO" id="GO:0003682">
    <property type="term" value="F:chromatin binding"/>
    <property type="evidence" value="ECO:0007669"/>
    <property type="project" value="TreeGrafter"/>
</dbReference>
<dbReference type="PANTHER" id="PTHR31786:SF2">
    <property type="entry name" value="FANCONI ANEMIA CORE COMPLEX-ASSOCIATED PROTEIN 24"/>
    <property type="match status" value="1"/>
</dbReference>
<dbReference type="InterPro" id="IPR026985">
    <property type="entry name" value="FAAP24"/>
</dbReference>
<dbReference type="InterPro" id="IPR010994">
    <property type="entry name" value="RuvA_2-like"/>
</dbReference>
<dbReference type="CDD" id="cd20076">
    <property type="entry name" value="XPF_nuclease_FAAP24"/>
    <property type="match status" value="1"/>
</dbReference>
<dbReference type="PANTHER" id="PTHR31786">
    <property type="entry name" value="FANCONI ANEMIA CORE COMPLEX-ASSOCIATED PROTEIN 24"/>
    <property type="match status" value="1"/>
</dbReference>
<dbReference type="InterPro" id="IPR040646">
    <property type="entry name" value="PND"/>
</dbReference>
<evidence type="ECO:0000259" key="3">
    <source>
        <dbReference type="Pfam" id="PF12826"/>
    </source>
</evidence>
<sequence length="215" mass="23865">MDSKFSPAILSNAVPPYGHVIANEKWRGSALVQNFKGNVKVIFEEEPGVVDFYLSNKSCIIYVSEGDLVAGNYYKRRIVRFRNANSSLQGIIIVEKTHLSEQYFPSMQKFVVLELGLTLLPVASQAEASQLIGHLALTEGKDNPFRRRSTSRLLEPVVLALVQQIPGVGKVKAQALLHQFSSIHQLSTTSISDLEPIVGQAAAQHIWGFFHHQLD</sequence>
<dbReference type="GO" id="GO:0043240">
    <property type="term" value="C:Fanconi anaemia nuclear complex"/>
    <property type="evidence" value="ECO:0007669"/>
    <property type="project" value="InterPro"/>
</dbReference>
<dbReference type="Gene3D" id="3.40.50.10130">
    <property type="match status" value="1"/>
</dbReference>
<dbReference type="Proteomes" id="UP000504632">
    <property type="component" value="Chromosome 2"/>
</dbReference>
<protein>
    <submittedName>
        <fullName evidence="6">Fanconi anemia core complex-associated protein 24</fullName>
    </submittedName>
</protein>
<keyword evidence="2" id="KW-0234">DNA repair</keyword>
<dbReference type="InterPro" id="IPR041663">
    <property type="entry name" value="DisA/LigA_HHH"/>
</dbReference>
<dbReference type="AlphaFoldDB" id="A0A6J2UPE6"/>
<name>A0A6J2UPE6_CHACN</name>
<dbReference type="GeneID" id="115804792"/>
<accession>A0A6J2UPE6</accession>
<evidence type="ECO:0000256" key="2">
    <source>
        <dbReference type="ARBA" id="ARBA00023204"/>
    </source>
</evidence>
<evidence type="ECO:0000313" key="5">
    <source>
        <dbReference type="Proteomes" id="UP000504632"/>
    </source>
</evidence>
<feature type="domain" description="DisA/LigA helix-hairpin-helix motif" evidence="3">
    <location>
        <begin position="165"/>
        <end position="212"/>
    </location>
</feature>
<dbReference type="SUPFAM" id="SSF47781">
    <property type="entry name" value="RuvA domain 2-like"/>
    <property type="match status" value="1"/>
</dbReference>
<evidence type="ECO:0000259" key="4">
    <source>
        <dbReference type="Pfam" id="PF17949"/>
    </source>
</evidence>
<feature type="domain" description="Fanconi anemia core complex-associated protein 24 pseudonuclease" evidence="4">
    <location>
        <begin position="16"/>
        <end position="132"/>
    </location>
</feature>
<dbReference type="RefSeq" id="XP_030621147.1">
    <property type="nucleotide sequence ID" value="XM_030765287.1"/>
</dbReference>
<proteinExistence type="predicted"/>
<dbReference type="Pfam" id="PF12826">
    <property type="entry name" value="HHH_2"/>
    <property type="match status" value="1"/>
</dbReference>
<keyword evidence="5" id="KW-1185">Reference proteome</keyword>
<reference evidence="6" key="1">
    <citation type="submission" date="2025-08" db="UniProtKB">
        <authorList>
            <consortium name="RefSeq"/>
        </authorList>
    </citation>
    <scope>IDENTIFICATION</scope>
</reference>
<keyword evidence="1" id="KW-0227">DNA damage</keyword>
<evidence type="ECO:0000313" key="6">
    <source>
        <dbReference type="RefSeq" id="XP_030621147.1"/>
    </source>
</evidence>
<organism evidence="5 6">
    <name type="scientific">Chanos chanos</name>
    <name type="common">Milkfish</name>
    <name type="synonym">Mugil chanos</name>
    <dbReference type="NCBI Taxonomy" id="29144"/>
    <lineage>
        <taxon>Eukaryota</taxon>
        <taxon>Metazoa</taxon>
        <taxon>Chordata</taxon>
        <taxon>Craniata</taxon>
        <taxon>Vertebrata</taxon>
        <taxon>Euteleostomi</taxon>
        <taxon>Actinopterygii</taxon>
        <taxon>Neopterygii</taxon>
        <taxon>Teleostei</taxon>
        <taxon>Ostariophysi</taxon>
        <taxon>Gonorynchiformes</taxon>
        <taxon>Chanidae</taxon>
        <taxon>Chanos</taxon>
    </lineage>
</organism>
<dbReference type="CTD" id="91442"/>
<dbReference type="Pfam" id="PF17949">
    <property type="entry name" value="PND"/>
    <property type="match status" value="1"/>
</dbReference>
<dbReference type="GO" id="GO:0036297">
    <property type="term" value="P:interstrand cross-link repair"/>
    <property type="evidence" value="ECO:0007669"/>
    <property type="project" value="InterPro"/>
</dbReference>
<dbReference type="InParanoid" id="A0A6J2UPE6"/>
<evidence type="ECO:0000256" key="1">
    <source>
        <dbReference type="ARBA" id="ARBA00022763"/>
    </source>
</evidence>
<dbReference type="Gene3D" id="1.10.150.20">
    <property type="entry name" value="5' to 3' exonuclease, C-terminal subdomain"/>
    <property type="match status" value="1"/>
</dbReference>